<dbReference type="OrthoDB" id="9765468at2"/>
<dbReference type="Gene3D" id="3.30.470.20">
    <property type="entry name" value="ATP-grasp fold, B domain"/>
    <property type="match status" value="1"/>
</dbReference>
<dbReference type="EMBL" id="NOWF01000001">
    <property type="protein sequence ID" value="OYD09578.1"/>
    <property type="molecule type" value="Genomic_DNA"/>
</dbReference>
<dbReference type="InterPro" id="IPR051549">
    <property type="entry name" value="PEP_Utilizing_Enz"/>
</dbReference>
<sequence>MYTVRFADIGPSGAKVGAKAYHLSVLANHGLPVPDGFIVTMDAFVRTLEVHQLSLDHPEALADHLPTLTIPEDVRRELDSAFQPLLKEYGAVAVRSSSEAEDLEGASFAGQYETFLHIRDFQELQDQLKACWASIFAPSVLHYLKQMGMDTQTLPMGVIVQGLVRSEVSGVAFSTHPVTSDSREVMINASYGLGEAVVSGRVTPDLWTVKKDSHHIQVEPGSKEVQVYPDENGIKTVETPVQDRERLSLKDHQVLELARMTERVEELFGHSVDTEFAWEGDRLYLLQARPVTAGVTEEEAEPLSEFQRSLLLTESERKGDFWIFMEDHISEILSPLDASFLIPAFKGASGVFESFGFPSQLNTKVFKGRLYTSPSVPEEDQKIQMEKQKEKVAPLFPRLNQRLRDAVDQKLLPRYRRFEESARKTLSLQEASDQLRELFEFHKEVWWIHFDVVLPQGALHIALESVYKELLGEGSTVEIQELLTGKMNKFLEAERKMWKLAEQVKGNPDLLEVFSEGSAEDWWAALSDFPEGRLFRNRVKDFLSIYGYRPIRPHVFSETWIENPSHALASIASYVERTYDFDEEFRKSVERRKARVEEVFGRMPEGEKKQEFIRLHEWALDASCIRDDHHFYIDAMLPAVSRHFLLNVGQTLVRHRVLDEREEILYLYLDEVFDCLKNPEPMCDRVQKRKEAYEEYKKTSVPVFFGTPPEALKKDPMFEEMFGPIMKEEGSSDAIKGHAASKGTFTGAVKVIHDEKEFGKLQQGDVLVCKTTTPTWTILFSTAGAVVTDAGGVLSHSGIIAREYGVPAVLGTQAATRKLRDGDRVTVDGTHGTVTLLESSPHREAAAAMDRSGGDHS</sequence>
<reference evidence="3 4" key="1">
    <citation type="submission" date="2017-07" db="EMBL/GenBank/DDBJ databases">
        <title>The genome sequence of Paludifilum halophilum highlights mechanisms for microbial adaptation to high salt environemnts.</title>
        <authorList>
            <person name="Belbahri L."/>
        </authorList>
    </citation>
    <scope>NUCLEOTIDE SEQUENCE [LARGE SCALE GENOMIC DNA]</scope>
    <source>
        <strain evidence="3 4">DSM 102817</strain>
    </source>
</reference>
<gene>
    <name evidence="3" type="ORF">CHM34_00760</name>
</gene>
<dbReference type="SUPFAM" id="SSF56059">
    <property type="entry name" value="Glutathione synthetase ATP-binding domain-like"/>
    <property type="match status" value="1"/>
</dbReference>
<protein>
    <recommendedName>
        <fullName evidence="5">Phosphoenolpyruvate synthase</fullName>
    </recommendedName>
</protein>
<proteinExistence type="predicted"/>
<dbReference type="Proteomes" id="UP000215459">
    <property type="component" value="Unassembled WGS sequence"/>
</dbReference>
<dbReference type="AlphaFoldDB" id="A0A235BB93"/>
<evidence type="ECO:0000259" key="2">
    <source>
        <dbReference type="Pfam" id="PF01326"/>
    </source>
</evidence>
<dbReference type="Gene3D" id="3.50.30.10">
    <property type="entry name" value="Phosphohistidine domain"/>
    <property type="match status" value="1"/>
</dbReference>
<dbReference type="PANTHER" id="PTHR43615">
    <property type="entry name" value="PHOSPHOENOLPYRUVATE SYNTHASE-RELATED"/>
    <property type="match status" value="1"/>
</dbReference>
<accession>A0A235BB93</accession>
<dbReference type="RefSeq" id="WP_094262678.1">
    <property type="nucleotide sequence ID" value="NZ_NOWF01000001.1"/>
</dbReference>
<evidence type="ECO:0000313" key="4">
    <source>
        <dbReference type="Proteomes" id="UP000215459"/>
    </source>
</evidence>
<dbReference type="InterPro" id="IPR002192">
    <property type="entry name" value="PPDK_AMP/ATP-bd"/>
</dbReference>
<dbReference type="Pfam" id="PF01326">
    <property type="entry name" value="PPDK_N"/>
    <property type="match status" value="1"/>
</dbReference>
<keyword evidence="4" id="KW-1185">Reference proteome</keyword>
<organism evidence="3 4">
    <name type="scientific">Paludifilum halophilum</name>
    <dbReference type="NCBI Taxonomy" id="1642702"/>
    <lineage>
        <taxon>Bacteria</taxon>
        <taxon>Bacillati</taxon>
        <taxon>Bacillota</taxon>
        <taxon>Bacilli</taxon>
        <taxon>Bacillales</taxon>
        <taxon>Thermoactinomycetaceae</taxon>
        <taxon>Paludifilum</taxon>
    </lineage>
</organism>
<dbReference type="InterPro" id="IPR008279">
    <property type="entry name" value="PEP-util_enz_mobile_dom"/>
</dbReference>
<evidence type="ECO:0000313" key="3">
    <source>
        <dbReference type="EMBL" id="OYD09578.1"/>
    </source>
</evidence>
<feature type="domain" description="PEP-utilising enzyme mobile" evidence="1">
    <location>
        <begin position="762"/>
        <end position="832"/>
    </location>
</feature>
<evidence type="ECO:0000259" key="1">
    <source>
        <dbReference type="Pfam" id="PF00391"/>
    </source>
</evidence>
<dbReference type="SUPFAM" id="SSF52009">
    <property type="entry name" value="Phosphohistidine domain"/>
    <property type="match status" value="1"/>
</dbReference>
<dbReference type="InterPro" id="IPR036637">
    <property type="entry name" value="Phosphohistidine_dom_sf"/>
</dbReference>
<dbReference type="PANTHER" id="PTHR43615:SF1">
    <property type="entry name" value="PPDK_N DOMAIN-CONTAINING PROTEIN"/>
    <property type="match status" value="1"/>
</dbReference>
<dbReference type="InterPro" id="IPR013815">
    <property type="entry name" value="ATP_grasp_subdomain_1"/>
</dbReference>
<evidence type="ECO:0008006" key="5">
    <source>
        <dbReference type="Google" id="ProtNLM"/>
    </source>
</evidence>
<dbReference type="Gene3D" id="3.30.1490.20">
    <property type="entry name" value="ATP-grasp fold, A domain"/>
    <property type="match status" value="1"/>
</dbReference>
<feature type="domain" description="Pyruvate phosphate dikinase AMP/ATP-binding" evidence="2">
    <location>
        <begin position="15"/>
        <end position="306"/>
    </location>
</feature>
<dbReference type="Pfam" id="PF00391">
    <property type="entry name" value="PEP-utilizers"/>
    <property type="match status" value="1"/>
</dbReference>
<dbReference type="GO" id="GO:0005524">
    <property type="term" value="F:ATP binding"/>
    <property type="evidence" value="ECO:0007669"/>
    <property type="project" value="InterPro"/>
</dbReference>
<comment type="caution">
    <text evidence="3">The sequence shown here is derived from an EMBL/GenBank/DDBJ whole genome shotgun (WGS) entry which is preliminary data.</text>
</comment>
<name>A0A235BB93_9BACL</name>
<dbReference type="GO" id="GO:0016301">
    <property type="term" value="F:kinase activity"/>
    <property type="evidence" value="ECO:0007669"/>
    <property type="project" value="InterPro"/>
</dbReference>